<dbReference type="GO" id="GO:0003700">
    <property type="term" value="F:DNA-binding transcription factor activity"/>
    <property type="evidence" value="ECO:0007669"/>
    <property type="project" value="InterPro"/>
</dbReference>
<dbReference type="InterPro" id="IPR004839">
    <property type="entry name" value="Aminotransferase_I/II_large"/>
</dbReference>
<proteinExistence type="inferred from homology"/>
<dbReference type="Pfam" id="PF00155">
    <property type="entry name" value="Aminotran_1_2"/>
    <property type="match status" value="1"/>
</dbReference>
<keyword evidence="4" id="KW-0663">Pyridoxal phosphate</keyword>
<dbReference type="GO" id="GO:0008483">
    <property type="term" value="F:transaminase activity"/>
    <property type="evidence" value="ECO:0007669"/>
    <property type="project" value="UniProtKB-KW"/>
</dbReference>
<dbReference type="PANTHER" id="PTHR46577:SF2">
    <property type="entry name" value="TRANSCRIPTIONAL REGULATORY PROTEIN"/>
    <property type="match status" value="1"/>
</dbReference>
<evidence type="ECO:0000256" key="3">
    <source>
        <dbReference type="ARBA" id="ARBA00022679"/>
    </source>
</evidence>
<keyword evidence="5" id="KW-0805">Transcription regulation</keyword>
<dbReference type="FunFam" id="3.40.640.10:FF:000023">
    <property type="entry name" value="Transcriptional regulator, GntR family"/>
    <property type="match status" value="1"/>
</dbReference>
<evidence type="ECO:0000256" key="6">
    <source>
        <dbReference type="ARBA" id="ARBA00023125"/>
    </source>
</evidence>
<dbReference type="PANTHER" id="PTHR46577">
    <property type="entry name" value="HTH-TYPE TRANSCRIPTIONAL REGULATORY PROTEIN GABR"/>
    <property type="match status" value="1"/>
</dbReference>
<dbReference type="Gene3D" id="3.90.1150.10">
    <property type="entry name" value="Aspartate Aminotransferase, domain 1"/>
    <property type="match status" value="1"/>
</dbReference>
<evidence type="ECO:0000256" key="5">
    <source>
        <dbReference type="ARBA" id="ARBA00023015"/>
    </source>
</evidence>
<keyword evidence="7" id="KW-0804">Transcription</keyword>
<evidence type="ECO:0000256" key="7">
    <source>
        <dbReference type="ARBA" id="ARBA00023163"/>
    </source>
</evidence>
<dbReference type="GO" id="GO:0003677">
    <property type="term" value="F:DNA binding"/>
    <property type="evidence" value="ECO:0007669"/>
    <property type="project" value="UniProtKB-KW"/>
</dbReference>
<keyword evidence="6" id="KW-0238">DNA-binding</keyword>
<evidence type="ECO:0000313" key="9">
    <source>
        <dbReference type="EMBL" id="ACT16917.1"/>
    </source>
</evidence>
<evidence type="ECO:0000256" key="4">
    <source>
        <dbReference type="ARBA" id="ARBA00022898"/>
    </source>
</evidence>
<dbReference type="KEGG" id="gem:GM21_0850"/>
<dbReference type="InterPro" id="IPR015421">
    <property type="entry name" value="PyrdxlP-dep_Trfase_major"/>
</dbReference>
<reference evidence="9" key="1">
    <citation type="submission" date="2009-07" db="EMBL/GenBank/DDBJ databases">
        <title>Complete sequence of Geobacter sp. M21.</title>
        <authorList>
            <consortium name="US DOE Joint Genome Institute"/>
            <person name="Lucas S."/>
            <person name="Copeland A."/>
            <person name="Lapidus A."/>
            <person name="Glavina del Rio T."/>
            <person name="Dalin E."/>
            <person name="Tice H."/>
            <person name="Bruce D."/>
            <person name="Goodwin L."/>
            <person name="Pitluck S."/>
            <person name="Saunders E."/>
            <person name="Brettin T."/>
            <person name="Detter J.C."/>
            <person name="Han C."/>
            <person name="Larimer F."/>
            <person name="Land M."/>
            <person name="Hauser L."/>
            <person name="Kyrpides N."/>
            <person name="Ovchinnikova G."/>
            <person name="Lovley D."/>
        </authorList>
    </citation>
    <scope>NUCLEOTIDE SEQUENCE [LARGE SCALE GENOMIC DNA]</scope>
    <source>
        <strain evidence="9">M21</strain>
    </source>
</reference>
<dbReference type="InterPro" id="IPR051446">
    <property type="entry name" value="HTH_trans_reg/aminotransferase"/>
</dbReference>
<accession>C6E1J8</accession>
<dbReference type="STRING" id="443144.GM21_0850"/>
<dbReference type="CDD" id="cd07377">
    <property type="entry name" value="WHTH_GntR"/>
    <property type="match status" value="1"/>
</dbReference>
<dbReference type="SUPFAM" id="SSF53383">
    <property type="entry name" value="PLP-dependent transferases"/>
    <property type="match status" value="1"/>
</dbReference>
<dbReference type="InterPro" id="IPR015424">
    <property type="entry name" value="PyrdxlP-dep_Trfase"/>
</dbReference>
<dbReference type="InterPro" id="IPR015422">
    <property type="entry name" value="PyrdxlP-dep_Trfase_small"/>
</dbReference>
<evidence type="ECO:0000256" key="1">
    <source>
        <dbReference type="ARBA" id="ARBA00005384"/>
    </source>
</evidence>
<dbReference type="EMBL" id="CP001661">
    <property type="protein sequence ID" value="ACT16917.1"/>
    <property type="molecule type" value="Genomic_DNA"/>
</dbReference>
<keyword evidence="2 9" id="KW-0032">Aminotransferase</keyword>
<dbReference type="GO" id="GO:0030170">
    <property type="term" value="F:pyridoxal phosphate binding"/>
    <property type="evidence" value="ECO:0007669"/>
    <property type="project" value="InterPro"/>
</dbReference>
<organism evidence="9">
    <name type="scientific">Geobacter sp. (strain M21)</name>
    <dbReference type="NCBI Taxonomy" id="443144"/>
    <lineage>
        <taxon>Bacteria</taxon>
        <taxon>Pseudomonadati</taxon>
        <taxon>Thermodesulfobacteriota</taxon>
        <taxon>Desulfuromonadia</taxon>
        <taxon>Geobacterales</taxon>
        <taxon>Geobacteraceae</taxon>
        <taxon>Geobacter</taxon>
    </lineage>
</organism>
<evidence type="ECO:0000256" key="2">
    <source>
        <dbReference type="ARBA" id="ARBA00022576"/>
    </source>
</evidence>
<dbReference type="SMART" id="SM00345">
    <property type="entry name" value="HTH_GNTR"/>
    <property type="match status" value="1"/>
</dbReference>
<dbReference type="HOGENOM" id="CLU_017584_0_0_7"/>
<dbReference type="InterPro" id="IPR036388">
    <property type="entry name" value="WH-like_DNA-bd_sf"/>
</dbReference>
<feature type="domain" description="HTH gntR-type" evidence="8">
    <location>
        <begin position="24"/>
        <end position="92"/>
    </location>
</feature>
<name>C6E1J8_GEOSM</name>
<dbReference type="InterPro" id="IPR036390">
    <property type="entry name" value="WH_DNA-bd_sf"/>
</dbReference>
<sequence length="492" mass="54639">MYLSKLCELRFGGEMNLESATDCRPLYEKVGGEIVALIEGGTFRAGERLPSIRQLSSKLSVSINTVMQAYAVLEDRRVIQARPQSGYYVCPRAPEITAHPVSCGQGFRATAVTFSDLCQLVIRNMMEPAMVPLGNAVPNPQHLPFEKLNRIMSAELRRFGAQSVSYMMPPGSERLRTQIAKRSLLSGISVTPDEVLVTAGCVEAVQLALRATCRAGDTIAVESPFYFNFLQLIAEMGLKALEIPSTPREGISIEALRYAIENNKISACLVIPNFSNPLGSLMPDDRKRELVQLLEGHGIPLIEDDIYGDLTFGQQRPVAAKSFDRKGGVIYCSSFSKTLAPGYRVGWAIGGRYQDEMERLKMMTNLAVASPTQLALAEFLANGGYDHHLRAIRRIYAKNLSQMSEAVARYFPEGTRMTRPTGSFMLWVEMPQGVDSVKLFHRALEHRIGITPGAIFSLSEKYRNYIRLSSAYWDDKSERGVETLGMLAKEML</sequence>
<dbReference type="PROSITE" id="PS50949">
    <property type="entry name" value="HTH_GNTR"/>
    <property type="match status" value="1"/>
</dbReference>
<dbReference type="eggNOG" id="COG1167">
    <property type="taxonomic scope" value="Bacteria"/>
</dbReference>
<evidence type="ECO:0000259" key="8">
    <source>
        <dbReference type="PROSITE" id="PS50949"/>
    </source>
</evidence>
<protein>
    <submittedName>
        <fullName evidence="9">Transcriptional regulator, GntR family with aminotransferase domain</fullName>
    </submittedName>
</protein>
<dbReference type="SUPFAM" id="SSF46785">
    <property type="entry name" value="Winged helix' DNA-binding domain"/>
    <property type="match status" value="1"/>
</dbReference>
<dbReference type="AlphaFoldDB" id="C6E1J8"/>
<gene>
    <name evidence="9" type="ordered locus">GM21_0850</name>
</gene>
<comment type="similarity">
    <text evidence="1">In the C-terminal section; belongs to the class-I pyridoxal-phosphate-dependent aminotransferase family.</text>
</comment>
<dbReference type="InterPro" id="IPR000524">
    <property type="entry name" value="Tscrpt_reg_HTH_GntR"/>
</dbReference>
<dbReference type="Pfam" id="PF00392">
    <property type="entry name" value="GntR"/>
    <property type="match status" value="1"/>
</dbReference>
<dbReference type="Gene3D" id="1.10.10.10">
    <property type="entry name" value="Winged helix-like DNA-binding domain superfamily/Winged helix DNA-binding domain"/>
    <property type="match status" value="1"/>
</dbReference>
<dbReference type="CDD" id="cd00609">
    <property type="entry name" value="AAT_like"/>
    <property type="match status" value="1"/>
</dbReference>
<dbReference type="Gene3D" id="3.40.640.10">
    <property type="entry name" value="Type I PLP-dependent aspartate aminotransferase-like (Major domain)"/>
    <property type="match status" value="1"/>
</dbReference>
<keyword evidence="3 9" id="KW-0808">Transferase</keyword>